<dbReference type="PANTHER" id="PTHR35524:SF1">
    <property type="entry name" value="ALPHA-ACETOLACTATE DECARBOXYLASE"/>
    <property type="match status" value="1"/>
</dbReference>
<proteinExistence type="inferred from homology"/>
<evidence type="ECO:0000256" key="7">
    <source>
        <dbReference type="ARBA" id="ARBA00023061"/>
    </source>
</evidence>
<evidence type="ECO:0000313" key="11">
    <source>
        <dbReference type="EMBL" id="AGW12639.1"/>
    </source>
</evidence>
<dbReference type="PIRSF" id="PIRSF001332">
    <property type="entry name" value="Acetolac_decarb"/>
    <property type="match status" value="1"/>
</dbReference>
<comment type="similarity">
    <text evidence="3 9">Belongs to the alpha-acetolactate decarboxylase family.</text>
</comment>
<protein>
    <recommendedName>
        <fullName evidence="5 9">Alpha-acetolactate decarboxylase</fullName>
        <ecNumber evidence="4 9">4.1.1.5</ecNumber>
    </recommendedName>
</protein>
<evidence type="ECO:0000313" key="12">
    <source>
        <dbReference type="Proteomes" id="UP000016587"/>
    </source>
</evidence>
<dbReference type="eggNOG" id="COG3527">
    <property type="taxonomic scope" value="Bacteria"/>
</dbReference>
<evidence type="ECO:0000256" key="2">
    <source>
        <dbReference type="ARBA" id="ARBA00005170"/>
    </source>
</evidence>
<dbReference type="UniPathway" id="UPA00626">
    <property type="reaction ID" value="UER00678"/>
</dbReference>
<dbReference type="STRING" id="1121448.DGI_0737"/>
<dbReference type="SUPFAM" id="SSF117856">
    <property type="entry name" value="AF0104/ALDC/Ptd012-like"/>
    <property type="match status" value="1"/>
</dbReference>
<dbReference type="GO" id="GO:0047605">
    <property type="term" value="F:acetolactate decarboxylase activity"/>
    <property type="evidence" value="ECO:0007669"/>
    <property type="project" value="UniProtKB-UniRule"/>
</dbReference>
<keyword evidence="10" id="KW-0732">Signal</keyword>
<evidence type="ECO:0000256" key="10">
    <source>
        <dbReference type="SAM" id="SignalP"/>
    </source>
</evidence>
<gene>
    <name evidence="11" type="ORF">DGI_0737</name>
</gene>
<comment type="pathway">
    <text evidence="2 9">Polyol metabolism; (R,R)-butane-2,3-diol biosynthesis; (R,R)-butane-2,3-diol from pyruvate: step 2/3.</text>
</comment>
<dbReference type="EMBL" id="CP006585">
    <property type="protein sequence ID" value="AGW12639.1"/>
    <property type="molecule type" value="Genomic_DNA"/>
</dbReference>
<dbReference type="CDD" id="cd17299">
    <property type="entry name" value="acetolactate_decarboxylase"/>
    <property type="match status" value="1"/>
</dbReference>
<organism evidence="11 12">
    <name type="scientific">Megalodesulfovibrio gigas (strain ATCC 19364 / DSM 1382 / NCIMB 9332 / VKM B-1759)</name>
    <name type="common">Desulfovibrio gigas</name>
    <dbReference type="NCBI Taxonomy" id="1121448"/>
    <lineage>
        <taxon>Bacteria</taxon>
        <taxon>Pseudomonadati</taxon>
        <taxon>Thermodesulfobacteriota</taxon>
        <taxon>Desulfovibrionia</taxon>
        <taxon>Desulfovibrionales</taxon>
        <taxon>Desulfovibrionaceae</taxon>
        <taxon>Megalodesulfovibrio</taxon>
    </lineage>
</organism>
<dbReference type="EC" id="4.1.1.5" evidence="4 9"/>
<evidence type="ECO:0000256" key="9">
    <source>
        <dbReference type="PIRNR" id="PIRNR001332"/>
    </source>
</evidence>
<dbReference type="Gene3D" id="3.30.1330.80">
    <property type="entry name" value="Hypothetical protein, similar to alpha- acetolactate decarboxylase, domain 2"/>
    <property type="match status" value="2"/>
</dbReference>
<dbReference type="InterPro" id="IPR005128">
    <property type="entry name" value="Acetolactate_a_deCO2ase"/>
</dbReference>
<reference evidence="11 12" key="1">
    <citation type="journal article" date="2013" name="J. Bacteriol.">
        <title>Roles of HynAB and Ech, the only two hydrogenases found in the model sulfate reducer Desulfovibrio gigas.</title>
        <authorList>
            <person name="Morais-Silva F.O."/>
            <person name="Santos C.I."/>
            <person name="Rodrigues R."/>
            <person name="Pereira I.A."/>
            <person name="Rodrigues-Pousada C."/>
        </authorList>
    </citation>
    <scope>NUCLEOTIDE SEQUENCE [LARGE SCALE GENOMIC DNA]</scope>
    <source>
        <strain evidence="12">ATCC 19364 / DSM 1382 / NCIMB 9332 / VKM B-1759</strain>
    </source>
</reference>
<keyword evidence="7 9" id="KW-0005">Acetoin biosynthesis</keyword>
<keyword evidence="6 9" id="KW-0210">Decarboxylase</keyword>
<dbReference type="HOGENOM" id="CLU_072561_0_1_7"/>
<reference evidence="12" key="2">
    <citation type="submission" date="2013-07" db="EMBL/GenBank/DDBJ databases">
        <authorList>
            <person name="Morais-Silva F.O."/>
            <person name="Rezende A.M."/>
            <person name="Pimentel C."/>
            <person name="Resende D.M."/>
            <person name="Santos C.I."/>
            <person name="Clemente C."/>
            <person name="de Oliveira L.M."/>
            <person name="da Silva S.M."/>
            <person name="Costa D.A."/>
            <person name="Varela-Raposo A."/>
            <person name="Horacio E.C.A."/>
            <person name="Matos M."/>
            <person name="Flores O."/>
            <person name="Ruiz J.C."/>
            <person name="Rodrigues-Pousada C."/>
        </authorList>
    </citation>
    <scope>NUCLEOTIDE SEQUENCE [LARGE SCALE GENOMIC DNA]</scope>
    <source>
        <strain evidence="12">ATCC 19364 / DSM 1382 / NCIMB 9332 / VKM B-1759</strain>
    </source>
</reference>
<evidence type="ECO:0000256" key="8">
    <source>
        <dbReference type="ARBA" id="ARBA00023239"/>
    </source>
</evidence>
<dbReference type="GO" id="GO:0045151">
    <property type="term" value="P:acetoin biosynthetic process"/>
    <property type="evidence" value="ECO:0007669"/>
    <property type="project" value="UniProtKB-UniRule"/>
</dbReference>
<dbReference type="Proteomes" id="UP000016587">
    <property type="component" value="Chromosome"/>
</dbReference>
<comment type="catalytic activity">
    <reaction evidence="1 9">
        <text>(2S)-2-acetolactate + H(+) = (R)-acetoin + CO2</text>
        <dbReference type="Rhea" id="RHEA:21580"/>
        <dbReference type="ChEBI" id="CHEBI:15378"/>
        <dbReference type="ChEBI" id="CHEBI:15686"/>
        <dbReference type="ChEBI" id="CHEBI:16526"/>
        <dbReference type="ChEBI" id="CHEBI:58476"/>
        <dbReference type="EC" id="4.1.1.5"/>
    </reaction>
</comment>
<sequence length="252" mass="26918">MKYHNRIPLLAVLAVALLAWSCSGEPRAIHQTSTLDALKAGAFAGVVTVETLERQGTLGLGTLDGLDGELVQVDGVAYHVGMDGVARAARPEATIPFATSVRFAPDASRRAQFMPLADLCRLLDELAPDRQQFAAVRVRGRFSSLEARSVPRQSPPYPTLAEVLPRQAVFHLEQVVGDMVGFRFPDHAASYGVAGWHLHFLSTDRTRGGHVLDAVLQDGIARVMTVARLELYLPPGLPQTAGAGAGSTGGHP</sequence>
<evidence type="ECO:0000256" key="6">
    <source>
        <dbReference type="ARBA" id="ARBA00022793"/>
    </source>
</evidence>
<evidence type="ECO:0000256" key="1">
    <source>
        <dbReference type="ARBA" id="ARBA00001784"/>
    </source>
</evidence>
<feature type="chain" id="PRO_5004599661" description="Alpha-acetolactate decarboxylase" evidence="10">
    <location>
        <begin position="25"/>
        <end position="252"/>
    </location>
</feature>
<dbReference type="Pfam" id="PF03306">
    <property type="entry name" value="AAL_decarboxy"/>
    <property type="match status" value="1"/>
</dbReference>
<dbReference type="PANTHER" id="PTHR35524">
    <property type="entry name" value="ALPHA-ACETOLACTATE DECARBOXYLASE"/>
    <property type="match status" value="1"/>
</dbReference>
<name>T2G8Z3_MEGG1</name>
<feature type="signal peptide" evidence="10">
    <location>
        <begin position="1"/>
        <end position="24"/>
    </location>
</feature>
<keyword evidence="12" id="KW-1185">Reference proteome</keyword>
<keyword evidence="8 9" id="KW-0456">Lyase</keyword>
<evidence type="ECO:0000256" key="3">
    <source>
        <dbReference type="ARBA" id="ARBA00007106"/>
    </source>
</evidence>
<evidence type="ECO:0000256" key="4">
    <source>
        <dbReference type="ARBA" id="ARBA00013204"/>
    </source>
</evidence>
<dbReference type="OrthoDB" id="8612680at2"/>
<evidence type="ECO:0000256" key="5">
    <source>
        <dbReference type="ARBA" id="ARBA00020164"/>
    </source>
</evidence>
<dbReference type="NCBIfam" id="TIGR01252">
    <property type="entry name" value="acetolac_decarb"/>
    <property type="match status" value="1"/>
</dbReference>
<dbReference type="KEGG" id="dgg:DGI_0737"/>
<accession>T2G8Z3</accession>
<dbReference type="PATRIC" id="fig|1121448.10.peg.743"/>
<dbReference type="AlphaFoldDB" id="T2G8Z3"/>
<dbReference type="RefSeq" id="WP_021759323.1">
    <property type="nucleotide sequence ID" value="NC_022444.1"/>
</dbReference>